<accession>E9HKN2</accession>
<dbReference type="HOGENOM" id="CLU_1940192_0_0_1"/>
<dbReference type="eggNOG" id="KOG2242">
    <property type="taxonomic scope" value="Eukaryota"/>
</dbReference>
<reference evidence="1 2" key="1">
    <citation type="journal article" date="2011" name="Science">
        <title>The ecoresponsive genome of Daphnia pulex.</title>
        <authorList>
            <person name="Colbourne J.K."/>
            <person name="Pfrender M.E."/>
            <person name="Gilbert D."/>
            <person name="Thomas W.K."/>
            <person name="Tucker A."/>
            <person name="Oakley T.H."/>
            <person name="Tokishita S."/>
            <person name="Aerts A."/>
            <person name="Arnold G.J."/>
            <person name="Basu M.K."/>
            <person name="Bauer D.J."/>
            <person name="Caceres C.E."/>
            <person name="Carmel L."/>
            <person name="Casola C."/>
            <person name="Choi J.H."/>
            <person name="Detter J.C."/>
            <person name="Dong Q."/>
            <person name="Dusheyko S."/>
            <person name="Eads B.D."/>
            <person name="Frohlich T."/>
            <person name="Geiler-Samerotte K.A."/>
            <person name="Gerlach D."/>
            <person name="Hatcher P."/>
            <person name="Jogdeo S."/>
            <person name="Krijgsveld J."/>
            <person name="Kriventseva E.V."/>
            <person name="Kultz D."/>
            <person name="Laforsch C."/>
            <person name="Lindquist E."/>
            <person name="Lopez J."/>
            <person name="Manak J.R."/>
            <person name="Muller J."/>
            <person name="Pangilinan J."/>
            <person name="Patwardhan R.P."/>
            <person name="Pitluck S."/>
            <person name="Pritham E.J."/>
            <person name="Rechtsteiner A."/>
            <person name="Rho M."/>
            <person name="Rogozin I.B."/>
            <person name="Sakarya O."/>
            <person name="Salamov A."/>
            <person name="Schaack S."/>
            <person name="Shapiro H."/>
            <person name="Shiga Y."/>
            <person name="Skalitzky C."/>
            <person name="Smith Z."/>
            <person name="Souvorov A."/>
            <person name="Sung W."/>
            <person name="Tang Z."/>
            <person name="Tsuchiya D."/>
            <person name="Tu H."/>
            <person name="Vos H."/>
            <person name="Wang M."/>
            <person name="Wolf Y.I."/>
            <person name="Yamagata H."/>
            <person name="Yamada T."/>
            <person name="Ye Y."/>
            <person name="Shaw J.R."/>
            <person name="Andrews J."/>
            <person name="Crease T.J."/>
            <person name="Tang H."/>
            <person name="Lucas S.M."/>
            <person name="Robertson H.M."/>
            <person name="Bork P."/>
            <person name="Koonin E.V."/>
            <person name="Zdobnov E.M."/>
            <person name="Grigoriev I.V."/>
            <person name="Lynch M."/>
            <person name="Boore J.L."/>
        </authorList>
    </citation>
    <scope>NUCLEOTIDE SEQUENCE [LARGE SCALE GENOMIC DNA]</scope>
</reference>
<keyword evidence="2" id="KW-1185">Reference proteome</keyword>
<dbReference type="EMBL" id="GL732670">
    <property type="protein sequence ID" value="EFX67686.1"/>
    <property type="molecule type" value="Genomic_DNA"/>
</dbReference>
<evidence type="ECO:0000313" key="1">
    <source>
        <dbReference type="EMBL" id="EFX67686.1"/>
    </source>
</evidence>
<dbReference type="AlphaFoldDB" id="E9HKN2"/>
<dbReference type="InParanoid" id="E9HKN2"/>
<organism evidence="1 2">
    <name type="scientific">Daphnia pulex</name>
    <name type="common">Water flea</name>
    <dbReference type="NCBI Taxonomy" id="6669"/>
    <lineage>
        <taxon>Eukaryota</taxon>
        <taxon>Metazoa</taxon>
        <taxon>Ecdysozoa</taxon>
        <taxon>Arthropoda</taxon>
        <taxon>Crustacea</taxon>
        <taxon>Branchiopoda</taxon>
        <taxon>Diplostraca</taxon>
        <taxon>Cladocera</taxon>
        <taxon>Anomopoda</taxon>
        <taxon>Daphniidae</taxon>
        <taxon>Daphnia</taxon>
    </lineage>
</organism>
<dbReference type="PANTHER" id="PTHR12381:SF56">
    <property type="entry name" value="B30.2_SPRY DOMAIN-CONTAINING PROTEIN-RELATED"/>
    <property type="match status" value="1"/>
</dbReference>
<dbReference type="InterPro" id="IPR013320">
    <property type="entry name" value="ConA-like_dom_sf"/>
</dbReference>
<dbReference type="Gene3D" id="2.60.120.920">
    <property type="match status" value="1"/>
</dbReference>
<protein>
    <submittedName>
        <fullName evidence="1">Uncharacterized protein</fullName>
    </submittedName>
</protein>
<dbReference type="SUPFAM" id="SSF49899">
    <property type="entry name" value="Concanavalin A-like lectins/glucanases"/>
    <property type="match status" value="1"/>
</dbReference>
<proteinExistence type="predicted"/>
<dbReference type="PANTHER" id="PTHR12381">
    <property type="entry name" value="HETEROGENEOUS NUCLEAR RIBONUCLEOPROTEIN U FAMILY MEMBER"/>
    <property type="match status" value="1"/>
</dbReference>
<dbReference type="Proteomes" id="UP000000305">
    <property type="component" value="Unassembled WGS sequence"/>
</dbReference>
<name>E9HKN2_DAPPU</name>
<evidence type="ECO:0000313" key="2">
    <source>
        <dbReference type="Proteomes" id="UP000000305"/>
    </source>
</evidence>
<dbReference type="STRING" id="6669.E9HKN2"/>
<gene>
    <name evidence="1" type="ORF">DAPPUDRAFT_261186</name>
</gene>
<dbReference type="KEGG" id="dpx:DAPPUDRAFT_261186"/>
<dbReference type="OrthoDB" id="445357at2759"/>
<sequence length="130" mass="14927">MEDASEEKESVELSFSVNGETQGVAFTLPGEELNGRALFPHILTKNCRFEVNFGQKEEPWFLPTEGYEWPSKIQQKTNETGTEMTEQELEAVIENVNLEEGDVNRVPFHPQYDISYDIMLSWRFSSTMGI</sequence>
<dbReference type="InterPro" id="IPR043136">
    <property type="entry name" value="B30.2/SPRY_sf"/>
</dbReference>